<sequence>MFSAASFSTGAFSPAAWLFDDAPPAPPPVVDPAFQVAGGRRLRDTRWVDDEPVRDVQAHNRRVLALLVAAIHSGLLD</sequence>
<dbReference type="EMBL" id="LR796684">
    <property type="protein sequence ID" value="CAB4159163.1"/>
    <property type="molecule type" value="Genomic_DNA"/>
</dbReference>
<evidence type="ECO:0000313" key="1">
    <source>
        <dbReference type="EMBL" id="CAB4159163.1"/>
    </source>
</evidence>
<accession>A0A6J5NJY3</accession>
<gene>
    <name evidence="1" type="ORF">UFOVP707_58</name>
</gene>
<protein>
    <submittedName>
        <fullName evidence="1">Uncharacterized protein</fullName>
    </submittedName>
</protein>
<name>A0A6J5NJY3_9CAUD</name>
<reference evidence="1" key="1">
    <citation type="submission" date="2020-04" db="EMBL/GenBank/DDBJ databases">
        <authorList>
            <person name="Chiriac C."/>
            <person name="Salcher M."/>
            <person name="Ghai R."/>
            <person name="Kavagutti S V."/>
        </authorList>
    </citation>
    <scope>NUCLEOTIDE SEQUENCE</scope>
</reference>
<proteinExistence type="predicted"/>
<organism evidence="1">
    <name type="scientific">uncultured Caudovirales phage</name>
    <dbReference type="NCBI Taxonomy" id="2100421"/>
    <lineage>
        <taxon>Viruses</taxon>
        <taxon>Duplodnaviria</taxon>
        <taxon>Heunggongvirae</taxon>
        <taxon>Uroviricota</taxon>
        <taxon>Caudoviricetes</taxon>
        <taxon>Peduoviridae</taxon>
        <taxon>Maltschvirus</taxon>
        <taxon>Maltschvirus maltsch</taxon>
    </lineage>
</organism>